<proteinExistence type="predicted"/>
<name>A0A5C1YDX2_9MICO</name>
<keyword evidence="2" id="KW-1185">Reference proteome</keyword>
<reference evidence="1 2" key="1">
    <citation type="submission" date="2019-09" db="EMBL/GenBank/DDBJ databases">
        <title>Genome sequencing of strain KACC 19306.</title>
        <authorList>
            <person name="Heo J."/>
            <person name="Kim S.-J."/>
            <person name="Kim J.-S."/>
            <person name="Hong S.-B."/>
            <person name="Kwon S.-W."/>
        </authorList>
    </citation>
    <scope>NUCLEOTIDE SEQUENCE [LARGE SCALE GENOMIC DNA]</scope>
    <source>
        <strain evidence="1 2">KACC 19306</strain>
    </source>
</reference>
<dbReference type="SUPFAM" id="SSF54427">
    <property type="entry name" value="NTF2-like"/>
    <property type="match status" value="1"/>
</dbReference>
<dbReference type="OrthoDB" id="5006797at2"/>
<protein>
    <submittedName>
        <fullName evidence="1">Uncharacterized protein</fullName>
    </submittedName>
</protein>
<dbReference type="AlphaFoldDB" id="A0A5C1YDX2"/>
<accession>A0A5C1YDX2</accession>
<dbReference type="Proteomes" id="UP000324678">
    <property type="component" value="Chromosome"/>
</dbReference>
<sequence>MSPDGVAGRLLRALTGRDQFVVASMFDPDVRLVIDSGDENAGRWEGRARIAGILLGRLAKQPDASLMVVHVNGGPGLALRRRDGAVLGVLVIGGRPRLGGGSETSVPIRELYLTTAPHKLLSWNREPLG</sequence>
<gene>
    <name evidence="1" type="ORF">FLP10_04985</name>
</gene>
<dbReference type="KEGG" id="ail:FLP10_04985"/>
<dbReference type="InterPro" id="IPR032710">
    <property type="entry name" value="NTF2-like_dom_sf"/>
</dbReference>
<organism evidence="1 2">
    <name type="scientific">Agromyces intestinalis</name>
    <dbReference type="NCBI Taxonomy" id="2592652"/>
    <lineage>
        <taxon>Bacteria</taxon>
        <taxon>Bacillati</taxon>
        <taxon>Actinomycetota</taxon>
        <taxon>Actinomycetes</taxon>
        <taxon>Micrococcales</taxon>
        <taxon>Microbacteriaceae</taxon>
        <taxon>Agromyces</taxon>
    </lineage>
</organism>
<evidence type="ECO:0000313" key="2">
    <source>
        <dbReference type="Proteomes" id="UP000324678"/>
    </source>
</evidence>
<dbReference type="EMBL" id="CP043505">
    <property type="protein sequence ID" value="QEO13848.1"/>
    <property type="molecule type" value="Genomic_DNA"/>
</dbReference>
<dbReference type="RefSeq" id="WP_149159871.1">
    <property type="nucleotide sequence ID" value="NZ_CP043505.1"/>
</dbReference>
<evidence type="ECO:0000313" key="1">
    <source>
        <dbReference type="EMBL" id="QEO13848.1"/>
    </source>
</evidence>